<evidence type="ECO:0000256" key="5">
    <source>
        <dbReference type="ARBA" id="ARBA00048735"/>
    </source>
</evidence>
<comment type="catalytic activity">
    <reaction evidence="5 6">
        <text>alpha-maltose 1-phosphate + [(1-&gt;4)-alpha-D-glucosyl](n) = [(1-&gt;4)-alpha-D-glucosyl](n+2) + phosphate</text>
        <dbReference type="Rhea" id="RHEA:42692"/>
        <dbReference type="Rhea" id="RHEA-COMP:9584"/>
        <dbReference type="Rhea" id="RHEA-COMP:10183"/>
        <dbReference type="ChEBI" id="CHEBI:15444"/>
        <dbReference type="ChEBI" id="CHEBI:43474"/>
        <dbReference type="ChEBI" id="CHEBI:63576"/>
        <dbReference type="EC" id="2.4.99.16"/>
    </reaction>
</comment>
<evidence type="ECO:0000313" key="9">
    <source>
        <dbReference type="Proteomes" id="UP000564385"/>
    </source>
</evidence>
<reference evidence="8 9" key="1">
    <citation type="submission" date="2020-07" db="EMBL/GenBank/DDBJ databases">
        <title>Genomic Encyclopedia of Type Strains, Phase IV (KMG-V): Genome sequencing to study the core and pangenomes of soil and plant-associated prokaryotes.</title>
        <authorList>
            <person name="Whitman W."/>
        </authorList>
    </citation>
    <scope>NUCLEOTIDE SEQUENCE [LARGE SCALE GENOMIC DNA]</scope>
    <source>
        <strain evidence="8 9">M8UP22</strain>
    </source>
</reference>
<keyword evidence="3 6" id="KW-0808">Transferase</keyword>
<dbReference type="Pfam" id="PF11896">
    <property type="entry name" value="GlgE_dom_N_S"/>
    <property type="match status" value="1"/>
</dbReference>
<sequence>MKPIEGRKRVIIEEVSPQVDCGRYPAKRILGDLVTVTAAIFGDGHDHVSGRLLYRPSTEKDWRSTPLSALTNDLWSATFHADALGDWIYTLEAWVDHFDTWSADLRKRLAAQPGQTGVSASAEPQDIPLALRSGALLLEQAAARAKGSDSKRLADEAARLLKLAKAKSDTYDYPLTEEIVALVAQHPDLTLATRYPEELHLWVDRERARYSTWYELFPRSTSPDPARHGTFADVQALLPTIAAMGFDVLYLPPIHPIGKAFRKGPNNNVTSAEGDPGSPWAIGAKEGGHKAIHSPLGTLRDFDALVAAAREHGMELALDIAFQCSPDHPWVAEHPDWFNIRPDGSIQYAENPPKKYQDIYPLNFESPDWRGLWEALRDVFTYWICRDVKIFRVDNPHTKALPFWEWCIGEIHKKDPDVIFLAEAFTRPHLMYSLAKAGFSQSYTYFTWRNTKDELREYFEEITKPPVTDFFHPNLWPNTPDILHAALQNGGRPAFMQRVILAATLGANYGIYGPAYELGENVPAKPGSEEYLNSEKYEIRQWDRSASHSIAPLITLLNQIRRNNPALQSDGSLHFHNVDNSSILCYSKWSGQNQILVAVNLDPTQEQAGWIDLDLKELAIPHNETFDIEDLLTGTRYQWHDRSNYVALRPDVMPAHIFRLLRKPNIEAPQTTQSTNS</sequence>
<gene>
    <name evidence="6" type="primary">glgE</name>
    <name evidence="8" type="ORF">HDF08_003811</name>
</gene>
<organism evidence="8 9">
    <name type="scientific">Tunturiibacter lichenicola</name>
    <dbReference type="NCBI Taxonomy" id="2051959"/>
    <lineage>
        <taxon>Bacteria</taxon>
        <taxon>Pseudomonadati</taxon>
        <taxon>Acidobacteriota</taxon>
        <taxon>Terriglobia</taxon>
        <taxon>Terriglobales</taxon>
        <taxon>Acidobacteriaceae</taxon>
        <taxon>Tunturiibacter</taxon>
    </lineage>
</organism>
<feature type="binding site" evidence="6">
    <location>
        <position position="358"/>
    </location>
    <ligand>
        <name>alpha-maltose 1-phosphate</name>
        <dbReference type="ChEBI" id="CHEBI:63576"/>
    </ligand>
</feature>
<feature type="domain" description="Glycosyl hydrolase family 13 catalytic" evidence="7">
    <location>
        <begin position="211"/>
        <end position="561"/>
    </location>
</feature>
<feature type="active site" description="Proton donor" evidence="6">
    <location>
        <position position="423"/>
    </location>
</feature>
<dbReference type="InterPro" id="IPR013780">
    <property type="entry name" value="Glyco_hydro_b"/>
</dbReference>
<comment type="function">
    <text evidence="6">Maltosyltransferase that uses maltose 1-phosphate (M1P) as the sugar donor to elongate linear or branched alpha-(1-&gt;4)-glucans. Is involved in a branched alpha-glucan biosynthetic pathway from trehalose, together with TreS, Mak and GlgB.</text>
</comment>
<comment type="caution">
    <text evidence="8">The sequence shown here is derived from an EMBL/GenBank/DDBJ whole genome shotgun (WGS) entry which is preliminary data.</text>
</comment>
<dbReference type="GO" id="GO:0004553">
    <property type="term" value="F:hydrolase activity, hydrolyzing O-glycosyl compounds"/>
    <property type="evidence" value="ECO:0007669"/>
    <property type="project" value="InterPro"/>
</dbReference>
<dbReference type="Gene3D" id="1.20.58.80">
    <property type="entry name" value="Phosphotransferase system, lactose/cellobiose-type IIA subunit"/>
    <property type="match status" value="1"/>
</dbReference>
<dbReference type="Gene3D" id="3.20.20.80">
    <property type="entry name" value="Glycosidases"/>
    <property type="match status" value="1"/>
</dbReference>
<evidence type="ECO:0000256" key="4">
    <source>
        <dbReference type="ARBA" id="ARBA00023277"/>
    </source>
</evidence>
<dbReference type="InterPro" id="IPR017853">
    <property type="entry name" value="GH"/>
</dbReference>
<evidence type="ECO:0000256" key="2">
    <source>
        <dbReference type="ARBA" id="ARBA00022676"/>
    </source>
</evidence>
<dbReference type="CDD" id="cd11344">
    <property type="entry name" value="AmyAc_GlgE_like"/>
    <property type="match status" value="1"/>
</dbReference>
<dbReference type="AlphaFoldDB" id="A0A852VQT2"/>
<dbReference type="PANTHER" id="PTHR47786:SF2">
    <property type="entry name" value="GLYCOSYL HYDROLASE FAMILY 13 CATALYTIC DOMAIN-CONTAINING PROTEIN"/>
    <property type="match status" value="1"/>
</dbReference>
<feature type="binding site" evidence="6">
    <location>
        <position position="323"/>
    </location>
    <ligand>
        <name>alpha-maltose 1-phosphate</name>
        <dbReference type="ChEBI" id="CHEBI:63576"/>
    </ligand>
</feature>
<dbReference type="PANTHER" id="PTHR47786">
    <property type="entry name" value="ALPHA-1,4-GLUCAN:MALTOSE-1-PHOSPHATE MALTOSYLTRANSFERASE"/>
    <property type="match status" value="1"/>
</dbReference>
<dbReference type="GO" id="GO:0016758">
    <property type="term" value="F:hexosyltransferase activity"/>
    <property type="evidence" value="ECO:0007669"/>
    <property type="project" value="UniProtKB-UniRule"/>
</dbReference>
<proteinExistence type="inferred from homology"/>
<dbReference type="InterPro" id="IPR026585">
    <property type="entry name" value="GlgE"/>
</dbReference>
<dbReference type="SUPFAM" id="SSF51445">
    <property type="entry name" value="(Trans)glycosidases"/>
    <property type="match status" value="1"/>
</dbReference>
<dbReference type="SUPFAM" id="SSF51011">
    <property type="entry name" value="Glycosyl hydrolase domain"/>
    <property type="match status" value="1"/>
</dbReference>
<comment type="subunit">
    <text evidence="1 6">Homodimer.</text>
</comment>
<feature type="binding site" evidence="6">
    <location>
        <position position="395"/>
    </location>
    <ligand>
        <name>alpha-maltose 1-phosphate</name>
        <dbReference type="ChEBI" id="CHEBI:63576"/>
    </ligand>
</feature>
<evidence type="ECO:0000259" key="7">
    <source>
        <dbReference type="SMART" id="SM00642"/>
    </source>
</evidence>
<keyword evidence="4 6" id="KW-0119">Carbohydrate metabolism</keyword>
<evidence type="ECO:0000256" key="3">
    <source>
        <dbReference type="ARBA" id="ARBA00022679"/>
    </source>
</evidence>
<evidence type="ECO:0000256" key="6">
    <source>
        <dbReference type="HAMAP-Rule" id="MF_02124"/>
    </source>
</evidence>
<dbReference type="InterPro" id="IPR013783">
    <property type="entry name" value="Ig-like_fold"/>
</dbReference>
<dbReference type="Pfam" id="PF21702">
    <property type="entry name" value="GLGE_C"/>
    <property type="match status" value="1"/>
</dbReference>
<feature type="binding site" evidence="6">
    <location>
        <begin position="536"/>
        <end position="537"/>
    </location>
    <ligand>
        <name>alpha-maltose 1-phosphate</name>
        <dbReference type="ChEBI" id="CHEBI:63576"/>
    </ligand>
</feature>
<dbReference type="EC" id="2.4.99.16" evidence="6"/>
<dbReference type="EMBL" id="JACCCU010000003">
    <property type="protein sequence ID" value="NYF91692.1"/>
    <property type="molecule type" value="Genomic_DNA"/>
</dbReference>
<dbReference type="InterPro" id="IPR049171">
    <property type="entry name" value="GLGE_C"/>
</dbReference>
<dbReference type="Gene3D" id="2.60.40.10">
    <property type="entry name" value="Immunoglobulins"/>
    <property type="match status" value="1"/>
</dbReference>
<dbReference type="Gene3D" id="2.60.40.1180">
    <property type="entry name" value="Golgi alpha-mannosidase II"/>
    <property type="match status" value="1"/>
</dbReference>
<comment type="similarity">
    <text evidence="6">Belongs to the glycosyl hydrolase 13 family. GlgE subfamily.</text>
</comment>
<evidence type="ECO:0000313" key="8">
    <source>
        <dbReference type="EMBL" id="NYF91692.1"/>
    </source>
</evidence>
<dbReference type="InterPro" id="IPR021828">
    <property type="entry name" value="GlgE_dom_N/S"/>
</dbReference>
<dbReference type="InterPro" id="IPR006047">
    <property type="entry name" value="GH13_cat_dom"/>
</dbReference>
<protein>
    <recommendedName>
        <fullName evidence="6">Alpha-1,4-glucan:maltose-1-phosphate maltosyltransferase</fullName>
        <shortName evidence="6">GMPMT</shortName>
        <ecNumber evidence="6">2.4.99.16</ecNumber>
    </recommendedName>
    <alternativeName>
        <fullName evidence="6">(1-&gt;4)-alpha-D-glucan:maltose-1-phosphate alpha-D-maltosyltransferase</fullName>
    </alternativeName>
</protein>
<feature type="binding site" evidence="6">
    <location>
        <position position="263"/>
    </location>
    <ligand>
        <name>alpha-maltose 1-phosphate</name>
        <dbReference type="ChEBI" id="CHEBI:63576"/>
    </ligand>
</feature>
<dbReference type="HAMAP" id="MF_02124">
    <property type="entry name" value="GlgE"/>
    <property type="match status" value="1"/>
</dbReference>
<dbReference type="SMART" id="SM00642">
    <property type="entry name" value="Aamy"/>
    <property type="match status" value="1"/>
</dbReference>
<keyword evidence="2 6" id="KW-0328">Glycosyltransferase</keyword>
<name>A0A852VQT2_9BACT</name>
<dbReference type="GO" id="GO:0030979">
    <property type="term" value="P:alpha-glucan biosynthetic process"/>
    <property type="evidence" value="ECO:0007669"/>
    <property type="project" value="UniProtKB-UniRule"/>
</dbReference>
<accession>A0A852VQT2</accession>
<feature type="site" description="Transition state stabilizer" evidence="6">
    <location>
        <position position="481"/>
    </location>
</feature>
<evidence type="ECO:0000256" key="1">
    <source>
        <dbReference type="ARBA" id="ARBA00011738"/>
    </source>
</evidence>
<dbReference type="Proteomes" id="UP000564385">
    <property type="component" value="Unassembled WGS sequence"/>
</dbReference>
<feature type="active site" description="Nucleophile" evidence="6">
    <location>
        <position position="394"/>
    </location>
</feature>